<dbReference type="EMBL" id="HE797723">
    <property type="protein sequence ID" value="CCM07265.1"/>
    <property type="molecule type" value="Genomic_DNA"/>
</dbReference>
<evidence type="ECO:0000313" key="2">
    <source>
        <dbReference type="Proteomes" id="UP000006352"/>
    </source>
</evidence>
<protein>
    <submittedName>
        <fullName evidence="1">Uncharacterized protein</fullName>
    </submittedName>
</protein>
<organism evidence="1 2">
    <name type="scientific">Fibroporia radiculosa</name>
    <dbReference type="NCBI Taxonomy" id="599839"/>
    <lineage>
        <taxon>Eukaryota</taxon>
        <taxon>Fungi</taxon>
        <taxon>Dikarya</taxon>
        <taxon>Basidiomycota</taxon>
        <taxon>Agaricomycotina</taxon>
        <taxon>Agaricomycetes</taxon>
        <taxon>Polyporales</taxon>
        <taxon>Fibroporiaceae</taxon>
        <taxon>Fibroporia</taxon>
    </lineage>
</organism>
<dbReference type="HOGENOM" id="CLU_3087233_0_0_1"/>
<accession>J7RWE5</accession>
<name>J7RWE5_9APHY</name>
<dbReference type="RefSeq" id="XP_012177286.1">
    <property type="nucleotide sequence ID" value="XM_012321896.1"/>
</dbReference>
<keyword evidence="2" id="KW-1185">Reference proteome</keyword>
<dbReference type="Proteomes" id="UP000006352">
    <property type="component" value="Unassembled WGS sequence"/>
</dbReference>
<dbReference type="InParanoid" id="J7RWE5"/>
<proteinExistence type="predicted"/>
<reference evidence="1 2" key="1">
    <citation type="journal article" date="2012" name="Appl. Environ. Microbiol.">
        <title>Short-read sequencing for genomic analysis of the brown rot fungus Fibroporia radiculosa.</title>
        <authorList>
            <person name="Tang J.D."/>
            <person name="Perkins A.D."/>
            <person name="Sonstegard T.S."/>
            <person name="Schroeder S.G."/>
            <person name="Burgess S.C."/>
            <person name="Diehl S.V."/>
        </authorList>
    </citation>
    <scope>NUCLEOTIDE SEQUENCE [LARGE SCALE GENOMIC DNA]</scope>
    <source>
        <strain evidence="1 2">TFFH 294</strain>
    </source>
</reference>
<evidence type="ECO:0000313" key="1">
    <source>
        <dbReference type="EMBL" id="CCM07265.1"/>
    </source>
</evidence>
<dbReference type="AlphaFoldDB" id="J7RWE5"/>
<gene>
    <name evidence="1" type="ORF">FIBRA_09613</name>
</gene>
<sequence length="52" mass="5943">MSLKLQSSENGDPARYSLMFEHFLVPLESYDVDFKLGPKQLASQQDLKDVLL</sequence>
<dbReference type="GeneID" id="24102165"/>